<dbReference type="EMBL" id="BAAAQM010000044">
    <property type="protein sequence ID" value="GAA1990902.1"/>
    <property type="molecule type" value="Genomic_DNA"/>
</dbReference>
<proteinExistence type="predicted"/>
<reference evidence="2" key="1">
    <citation type="journal article" date="2019" name="Int. J. Syst. Evol. Microbiol.">
        <title>The Global Catalogue of Microorganisms (GCM) 10K type strain sequencing project: providing services to taxonomists for standard genome sequencing and annotation.</title>
        <authorList>
            <consortium name="The Broad Institute Genomics Platform"/>
            <consortium name="The Broad Institute Genome Sequencing Center for Infectious Disease"/>
            <person name="Wu L."/>
            <person name="Ma J."/>
        </authorList>
    </citation>
    <scope>NUCLEOTIDE SEQUENCE [LARGE SCALE GENOMIC DNA]</scope>
    <source>
        <strain evidence="2">JCM 16013</strain>
    </source>
</reference>
<gene>
    <name evidence="1" type="ORF">GCM10009838_62800</name>
</gene>
<dbReference type="RefSeq" id="WP_344660772.1">
    <property type="nucleotide sequence ID" value="NZ_BAAAQM010000044.1"/>
</dbReference>
<keyword evidence="2" id="KW-1185">Reference proteome</keyword>
<accession>A0ABP5E6I8</accession>
<dbReference type="Proteomes" id="UP001499854">
    <property type="component" value="Unassembled WGS sequence"/>
</dbReference>
<name>A0ABP5E6I8_9ACTN</name>
<sequence length="88" mass="9217">MAGFDPGPIRRLVERICTDPDLRLLTAEGLIARPVQPPVFESLPHPEKVCQAAVKVVADGGTAFYVSLCDVSVVCDAAAGEPAERAAA</sequence>
<protein>
    <submittedName>
        <fullName evidence="1">Uncharacterized protein</fullName>
    </submittedName>
</protein>
<organism evidence="1 2">
    <name type="scientific">Catenulispora subtropica</name>
    <dbReference type="NCBI Taxonomy" id="450798"/>
    <lineage>
        <taxon>Bacteria</taxon>
        <taxon>Bacillati</taxon>
        <taxon>Actinomycetota</taxon>
        <taxon>Actinomycetes</taxon>
        <taxon>Catenulisporales</taxon>
        <taxon>Catenulisporaceae</taxon>
        <taxon>Catenulispora</taxon>
    </lineage>
</organism>
<comment type="caution">
    <text evidence="1">The sequence shown here is derived from an EMBL/GenBank/DDBJ whole genome shotgun (WGS) entry which is preliminary data.</text>
</comment>
<evidence type="ECO:0000313" key="1">
    <source>
        <dbReference type="EMBL" id="GAA1990902.1"/>
    </source>
</evidence>
<evidence type="ECO:0000313" key="2">
    <source>
        <dbReference type="Proteomes" id="UP001499854"/>
    </source>
</evidence>